<reference evidence="4 5" key="1">
    <citation type="submission" date="2016-10" db="EMBL/GenBank/DDBJ databases">
        <authorList>
            <person name="de Groot N.N."/>
        </authorList>
    </citation>
    <scope>NUCLEOTIDE SEQUENCE [LARGE SCALE GENOMIC DNA]</scope>
    <source>
        <strain evidence="4 5">ATCC 700224</strain>
    </source>
</reference>
<dbReference type="GO" id="GO:0006749">
    <property type="term" value="P:glutathione metabolic process"/>
    <property type="evidence" value="ECO:0007669"/>
    <property type="project" value="TreeGrafter"/>
</dbReference>
<dbReference type="RefSeq" id="WP_092785318.1">
    <property type="nucleotide sequence ID" value="NZ_FNAP01000005.1"/>
</dbReference>
<dbReference type="PANTHER" id="PTHR43969:SF9">
    <property type="entry name" value="GLUTATHIONE S TRANSFERASE D10, ISOFORM A-RELATED"/>
    <property type="match status" value="1"/>
</dbReference>
<dbReference type="InterPro" id="IPR010987">
    <property type="entry name" value="Glutathione-S-Trfase_C-like"/>
</dbReference>
<organism evidence="4 5">
    <name type="scientific">Rhodospira trueperi</name>
    <dbReference type="NCBI Taxonomy" id="69960"/>
    <lineage>
        <taxon>Bacteria</taxon>
        <taxon>Pseudomonadati</taxon>
        <taxon>Pseudomonadota</taxon>
        <taxon>Alphaproteobacteria</taxon>
        <taxon>Rhodospirillales</taxon>
        <taxon>Rhodospirillaceae</taxon>
        <taxon>Rhodospira</taxon>
    </lineage>
</organism>
<dbReference type="InterPro" id="IPR040079">
    <property type="entry name" value="Glutathione_S-Trfase"/>
</dbReference>
<keyword evidence="5" id="KW-1185">Reference proteome</keyword>
<dbReference type="InterPro" id="IPR004045">
    <property type="entry name" value="Glutathione_S-Trfase_N"/>
</dbReference>
<evidence type="ECO:0000313" key="5">
    <source>
        <dbReference type="Proteomes" id="UP000199412"/>
    </source>
</evidence>
<proteinExistence type="predicted"/>
<evidence type="ECO:0000256" key="1">
    <source>
        <dbReference type="ARBA" id="ARBA00011738"/>
    </source>
</evidence>
<dbReference type="CDD" id="cd00570">
    <property type="entry name" value="GST_N_family"/>
    <property type="match status" value="1"/>
</dbReference>
<comment type="subunit">
    <text evidence="1">Homodimer.</text>
</comment>
<dbReference type="InterPro" id="IPR036282">
    <property type="entry name" value="Glutathione-S-Trfase_C_sf"/>
</dbReference>
<dbReference type="OrthoDB" id="9794721at2"/>
<dbReference type="Gene3D" id="1.20.1050.10">
    <property type="match status" value="1"/>
</dbReference>
<dbReference type="SUPFAM" id="SSF47616">
    <property type="entry name" value="GST C-terminal domain-like"/>
    <property type="match status" value="1"/>
</dbReference>
<feature type="domain" description="GST C-terminal" evidence="3">
    <location>
        <begin position="84"/>
        <end position="217"/>
    </location>
</feature>
<name>A0A1G7BWY8_9PROT</name>
<dbReference type="PANTHER" id="PTHR43969">
    <property type="entry name" value="GLUTATHIONE S TRANSFERASE D10, ISOFORM A-RELATED"/>
    <property type="match status" value="1"/>
</dbReference>
<dbReference type="SFLD" id="SFLDG00358">
    <property type="entry name" value="Main_(cytGST)"/>
    <property type="match status" value="1"/>
</dbReference>
<dbReference type="PROSITE" id="PS50404">
    <property type="entry name" value="GST_NTER"/>
    <property type="match status" value="1"/>
</dbReference>
<dbReference type="EMBL" id="FNAP01000005">
    <property type="protein sequence ID" value="SDE31628.1"/>
    <property type="molecule type" value="Genomic_DNA"/>
</dbReference>
<gene>
    <name evidence="4" type="ORF">SAMN05421720_105211</name>
</gene>
<dbReference type="Proteomes" id="UP000199412">
    <property type="component" value="Unassembled WGS sequence"/>
</dbReference>
<keyword evidence="4" id="KW-0808">Transferase</keyword>
<dbReference type="AlphaFoldDB" id="A0A1G7BWY8"/>
<dbReference type="PROSITE" id="PS50405">
    <property type="entry name" value="GST_CTER"/>
    <property type="match status" value="1"/>
</dbReference>
<dbReference type="STRING" id="69960.SAMN05421720_105211"/>
<evidence type="ECO:0000259" key="2">
    <source>
        <dbReference type="PROSITE" id="PS50404"/>
    </source>
</evidence>
<dbReference type="InterPro" id="IPR036249">
    <property type="entry name" value="Thioredoxin-like_sf"/>
</dbReference>
<dbReference type="CDD" id="cd00299">
    <property type="entry name" value="GST_C_family"/>
    <property type="match status" value="1"/>
</dbReference>
<dbReference type="Gene3D" id="3.40.30.10">
    <property type="entry name" value="Glutaredoxin"/>
    <property type="match status" value="1"/>
</dbReference>
<evidence type="ECO:0000259" key="3">
    <source>
        <dbReference type="PROSITE" id="PS50405"/>
    </source>
</evidence>
<dbReference type="GO" id="GO:0004364">
    <property type="term" value="F:glutathione transferase activity"/>
    <property type="evidence" value="ECO:0007669"/>
    <property type="project" value="TreeGrafter"/>
</dbReference>
<sequence>MRTLYHHWLYPGARLARLVLGEKGLEADLRVVTPWIRDDSFLALNPAGEVPVLVEEDGATLAGTLAVAEYLDEAYPDPPLLGADPVARAEVRRLVAWFDGRFGQEVTDPLAGQKLALRLLGNGTPDSRSLRAGRANIHMHLQYIAWLTEATRWLAGNRLTLADLIAGAHLSLVDYAGDVPWDEHPAAKEWYMLLKCRPCFRSLLADSEPGLRPVPHYADLDF</sequence>
<dbReference type="SFLD" id="SFLDS00019">
    <property type="entry name" value="Glutathione_Transferase_(cytos"/>
    <property type="match status" value="1"/>
</dbReference>
<protein>
    <submittedName>
        <fullName evidence="4">Glutathione S-transferase</fullName>
    </submittedName>
</protein>
<evidence type="ECO:0000313" key="4">
    <source>
        <dbReference type="EMBL" id="SDE31628.1"/>
    </source>
</evidence>
<dbReference type="Pfam" id="PF13417">
    <property type="entry name" value="GST_N_3"/>
    <property type="match status" value="1"/>
</dbReference>
<feature type="domain" description="GST N-terminal" evidence="2">
    <location>
        <begin position="1"/>
        <end position="79"/>
    </location>
</feature>
<accession>A0A1G7BWY8</accession>
<dbReference type="SUPFAM" id="SSF52833">
    <property type="entry name" value="Thioredoxin-like"/>
    <property type="match status" value="1"/>
</dbReference>